<dbReference type="EMBL" id="UGMS01000002">
    <property type="protein sequence ID" value="STW71037.1"/>
    <property type="molecule type" value="Genomic_DNA"/>
</dbReference>
<dbReference type="AlphaFoldDB" id="A0A7H4PG66"/>
<reference evidence="1 2" key="1">
    <citation type="submission" date="2018-06" db="EMBL/GenBank/DDBJ databases">
        <authorList>
            <consortium name="Pathogen Informatics"/>
            <person name="Doyle S."/>
        </authorList>
    </citation>
    <scope>NUCLEOTIDE SEQUENCE [LARGE SCALE GENOMIC DNA]</scope>
    <source>
        <strain evidence="1 2">NCTC11685</strain>
    </source>
</reference>
<comment type="caution">
    <text evidence="1">The sequence shown here is derived from an EMBL/GenBank/DDBJ whole genome shotgun (WGS) entry which is preliminary data.</text>
</comment>
<accession>A0A7H4PG66</accession>
<proteinExistence type="predicted"/>
<evidence type="ECO:0000313" key="1">
    <source>
        <dbReference type="EMBL" id="STW71037.1"/>
    </source>
</evidence>
<sequence>MRNLVKYVGIGLLVVGLAACDNSDTKTPTCRGCCGKQRQRATY</sequence>
<dbReference type="PROSITE" id="PS51257">
    <property type="entry name" value="PROKAR_LIPOPROTEIN"/>
    <property type="match status" value="1"/>
</dbReference>
<dbReference type="Proteomes" id="UP000254863">
    <property type="component" value="Unassembled WGS sequence"/>
</dbReference>
<evidence type="ECO:0000313" key="2">
    <source>
        <dbReference type="Proteomes" id="UP000254863"/>
    </source>
</evidence>
<gene>
    <name evidence="1" type="primary">dcrB_2</name>
    <name evidence="1" type="ORF">NCTC11685_04655</name>
</gene>
<organism evidence="1 2">
    <name type="scientific">Klebsiella michiganensis</name>
    <dbReference type="NCBI Taxonomy" id="1134687"/>
    <lineage>
        <taxon>Bacteria</taxon>
        <taxon>Pseudomonadati</taxon>
        <taxon>Pseudomonadota</taxon>
        <taxon>Gammaproteobacteria</taxon>
        <taxon>Enterobacterales</taxon>
        <taxon>Enterobacteriaceae</taxon>
        <taxon>Klebsiella/Raoultella group</taxon>
        <taxon>Klebsiella</taxon>
    </lineage>
</organism>
<protein>
    <submittedName>
        <fullName evidence="1">DcrB protein</fullName>
    </submittedName>
</protein>
<name>A0A7H4PG66_9ENTR</name>